<reference evidence="4 5" key="1">
    <citation type="journal article" date="2022" name="Arch. Microbiol.">
        <title>Paraburkholderia bengalensis sp. nov. isolated from roots of Oryza sativa, IR64.</title>
        <authorList>
            <person name="Nag P."/>
            <person name="Mondal N."/>
            <person name="Sarkar J."/>
            <person name="Das S."/>
        </authorList>
    </citation>
    <scope>NUCLEOTIDE SEQUENCE [LARGE SCALE GENOMIC DNA]</scope>
    <source>
        <strain evidence="4 5">IR64_4_BI</strain>
    </source>
</reference>
<feature type="compositionally biased region" description="Basic and acidic residues" evidence="2">
    <location>
        <begin position="1"/>
        <end position="19"/>
    </location>
</feature>
<evidence type="ECO:0000313" key="5">
    <source>
        <dbReference type="Proteomes" id="UP001386437"/>
    </source>
</evidence>
<feature type="region of interest" description="Disordered" evidence="2">
    <location>
        <begin position="63"/>
        <end position="89"/>
    </location>
</feature>
<feature type="compositionally biased region" description="Low complexity" evidence="2">
    <location>
        <begin position="63"/>
        <end position="75"/>
    </location>
</feature>
<sequence>MSKLAQLRELRNSKAKEANDLNNKYPAEQRMPSADATRMDAILAEIEAIDGDIARENRRAQLAAETPEAQQTAALNAATRTPGAHSDESRALRAFMSGGISNMADEDRARMLARQTPDIRNAMSTTTTTEGGFTVATEYQRSLEIAMKAYGGMRAVAHAIRTATGASMNFPTTDPTSEVGEIVGQNSPVSALDTTFSNISLDVYKYSSKKIALPFELVQDSFIDIEAYIQSLLAMRLGRIQNAHFTTGTGTGQPKGLITAANTGKTGTTGQTLTVIYDDLVDLEHSVDPAYRNQPGVGYMMHDSSVKVVRKIKDSQGRPIFVPGYEGDAMINGGAPDRLMGRPIYINQDMPVMAANAESIAFGQLSKYVIRDVMDLTLFRMTDSAFTLNGQIGFVGFLRTGGNLIDAGGAVKTYANSAT</sequence>
<evidence type="ECO:0000259" key="3">
    <source>
        <dbReference type="Pfam" id="PF05065"/>
    </source>
</evidence>
<comment type="caution">
    <text evidence="4">The sequence shown here is derived from an EMBL/GenBank/DDBJ whole genome shotgun (WGS) entry which is preliminary data.</text>
</comment>
<dbReference type="Proteomes" id="UP001386437">
    <property type="component" value="Unassembled WGS sequence"/>
</dbReference>
<comment type="subcellular location">
    <subcellularLocation>
        <location evidence="1">Virion</location>
    </subcellularLocation>
</comment>
<feature type="region of interest" description="Disordered" evidence="2">
    <location>
        <begin position="1"/>
        <end position="29"/>
    </location>
</feature>
<dbReference type="EMBL" id="JACFYJ010000019">
    <property type="protein sequence ID" value="MEI5998241.1"/>
    <property type="molecule type" value="Genomic_DNA"/>
</dbReference>
<dbReference type="RefSeq" id="WP_336598420.1">
    <property type="nucleotide sequence ID" value="NZ_JACFYJ010000019.1"/>
</dbReference>
<accession>A0ABU8IRV9</accession>
<dbReference type="Pfam" id="PF05065">
    <property type="entry name" value="Phage_capsid"/>
    <property type="match status" value="1"/>
</dbReference>
<evidence type="ECO:0000256" key="1">
    <source>
        <dbReference type="ARBA" id="ARBA00004328"/>
    </source>
</evidence>
<gene>
    <name evidence="4" type="ORF">H3V53_13810</name>
</gene>
<evidence type="ECO:0000313" key="4">
    <source>
        <dbReference type="EMBL" id="MEI5998241.1"/>
    </source>
</evidence>
<dbReference type="SUPFAM" id="SSF56563">
    <property type="entry name" value="Major capsid protein gp5"/>
    <property type="match status" value="1"/>
</dbReference>
<dbReference type="InterPro" id="IPR054612">
    <property type="entry name" value="Phage_capsid-like_C"/>
</dbReference>
<feature type="domain" description="Phage capsid-like C-terminal" evidence="3">
    <location>
        <begin position="131"/>
        <end position="411"/>
    </location>
</feature>
<organism evidence="4 5">
    <name type="scientific">Paraburkholderia bengalensis</name>
    <dbReference type="NCBI Taxonomy" id="2747562"/>
    <lineage>
        <taxon>Bacteria</taxon>
        <taxon>Pseudomonadati</taxon>
        <taxon>Pseudomonadota</taxon>
        <taxon>Betaproteobacteria</taxon>
        <taxon>Burkholderiales</taxon>
        <taxon>Burkholderiaceae</taxon>
        <taxon>Paraburkholderia</taxon>
    </lineage>
</organism>
<evidence type="ECO:0000256" key="2">
    <source>
        <dbReference type="SAM" id="MobiDB-lite"/>
    </source>
</evidence>
<name>A0ABU8IRV9_9BURK</name>
<proteinExistence type="predicted"/>
<dbReference type="NCBIfam" id="TIGR01554">
    <property type="entry name" value="major_cap_HK97"/>
    <property type="match status" value="1"/>
</dbReference>
<keyword evidence="5" id="KW-1185">Reference proteome</keyword>
<protein>
    <submittedName>
        <fullName evidence="4">Phage major capsid protein</fullName>
    </submittedName>
</protein>
<dbReference type="InterPro" id="IPR024455">
    <property type="entry name" value="Phage_capsid"/>
</dbReference>